<dbReference type="GO" id="GO:0016853">
    <property type="term" value="F:isomerase activity"/>
    <property type="evidence" value="ECO:0007669"/>
    <property type="project" value="UniProtKB-KW"/>
</dbReference>
<dbReference type="Pfam" id="PF00378">
    <property type="entry name" value="ECH_1"/>
    <property type="match status" value="1"/>
</dbReference>
<protein>
    <submittedName>
        <fullName evidence="1">Enoyl-CoA hydratase/isomerase family protein</fullName>
    </submittedName>
</protein>
<dbReference type="CDD" id="cd06558">
    <property type="entry name" value="crotonase-like"/>
    <property type="match status" value="1"/>
</dbReference>
<dbReference type="EMBL" id="CP036402">
    <property type="protein sequence ID" value="QBI21156.1"/>
    <property type="molecule type" value="Genomic_DNA"/>
</dbReference>
<keyword evidence="1" id="KW-0413">Isomerase</keyword>
<keyword evidence="2" id="KW-1185">Reference proteome</keyword>
<gene>
    <name evidence="1" type="ORF">ER308_17315</name>
</gene>
<dbReference type="GO" id="GO:0006635">
    <property type="term" value="P:fatty acid beta-oxidation"/>
    <property type="evidence" value="ECO:0007669"/>
    <property type="project" value="TreeGrafter"/>
</dbReference>
<accession>A0A411YJA7</accession>
<dbReference type="RefSeq" id="WP_131156149.1">
    <property type="nucleotide sequence ID" value="NZ_CP036402.1"/>
</dbReference>
<dbReference type="Proteomes" id="UP000291469">
    <property type="component" value="Chromosome"/>
</dbReference>
<dbReference type="InterPro" id="IPR029045">
    <property type="entry name" value="ClpP/crotonase-like_dom_sf"/>
</dbReference>
<evidence type="ECO:0000313" key="2">
    <source>
        <dbReference type="Proteomes" id="UP000291469"/>
    </source>
</evidence>
<organism evidence="1 2">
    <name type="scientific">Egibacter rhizosphaerae</name>
    <dbReference type="NCBI Taxonomy" id="1670831"/>
    <lineage>
        <taxon>Bacteria</taxon>
        <taxon>Bacillati</taxon>
        <taxon>Actinomycetota</taxon>
        <taxon>Nitriliruptoria</taxon>
        <taxon>Egibacterales</taxon>
        <taxon>Egibacteraceae</taxon>
        <taxon>Egibacter</taxon>
    </lineage>
</organism>
<name>A0A411YJA7_9ACTN</name>
<evidence type="ECO:0000313" key="1">
    <source>
        <dbReference type="EMBL" id="QBI21156.1"/>
    </source>
</evidence>
<sequence>MRTIAVTEHAQVRTIRLERPEAHNAMNTELLGELLDALGDAGADEDVRAVVITGGGGTFSAGADLRESLDQRAAARRMELFGQVFEAVATAPTPTIAAIAGHCVGGGAEVAAACDIRVADATASFRFPGAALGYPAGAAKLVGLVGLGAAKDLVLTSRTIYAEEAARIGLVQHLTADEGAIATARELGEQIVANDPNAVAYLKRLFDRFSGLSDRVAVENDALFGLAESGGDWSALTADHSGVGGWAGGGWVGR</sequence>
<dbReference type="OrthoDB" id="2988772at2"/>
<dbReference type="PANTHER" id="PTHR11941">
    <property type="entry name" value="ENOYL-COA HYDRATASE-RELATED"/>
    <property type="match status" value="1"/>
</dbReference>
<proteinExistence type="predicted"/>
<dbReference type="AlphaFoldDB" id="A0A411YJA7"/>
<dbReference type="PANTHER" id="PTHR11941:SF54">
    <property type="entry name" value="ENOYL-COA HYDRATASE, MITOCHONDRIAL"/>
    <property type="match status" value="1"/>
</dbReference>
<reference evidence="1 2" key="1">
    <citation type="submission" date="2019-01" db="EMBL/GenBank/DDBJ databases">
        <title>Egibacter rhizosphaerae EGI 80759T.</title>
        <authorList>
            <person name="Chen D.-D."/>
            <person name="Tian Y."/>
            <person name="Jiao J.-Y."/>
            <person name="Zhang X.-T."/>
            <person name="Zhang Y.-G."/>
            <person name="Zhang Y."/>
            <person name="Xiao M."/>
            <person name="Shu W.-S."/>
            <person name="Li W.-J."/>
        </authorList>
    </citation>
    <scope>NUCLEOTIDE SEQUENCE [LARGE SCALE GENOMIC DNA]</scope>
    <source>
        <strain evidence="1 2">EGI 80759</strain>
    </source>
</reference>
<dbReference type="InterPro" id="IPR001753">
    <property type="entry name" value="Enoyl-CoA_hydra/iso"/>
</dbReference>
<dbReference type="KEGG" id="erz:ER308_17315"/>
<dbReference type="SUPFAM" id="SSF52096">
    <property type="entry name" value="ClpP/crotonase"/>
    <property type="match status" value="1"/>
</dbReference>
<dbReference type="Gene3D" id="3.90.226.10">
    <property type="entry name" value="2-enoyl-CoA Hydratase, Chain A, domain 1"/>
    <property type="match status" value="1"/>
</dbReference>